<evidence type="ECO:0000256" key="1">
    <source>
        <dbReference type="SAM" id="MobiDB-lite"/>
    </source>
</evidence>
<proteinExistence type="predicted"/>
<name>A0A0V1MFX0_9BILA</name>
<evidence type="ECO:0000313" key="3">
    <source>
        <dbReference type="Proteomes" id="UP000054843"/>
    </source>
</evidence>
<reference evidence="2 3" key="1">
    <citation type="submission" date="2015-01" db="EMBL/GenBank/DDBJ databases">
        <title>Evolution of Trichinella species and genotypes.</title>
        <authorList>
            <person name="Korhonen P.K."/>
            <person name="Edoardo P."/>
            <person name="Giuseppe L.R."/>
            <person name="Gasser R.B."/>
        </authorList>
    </citation>
    <scope>NUCLEOTIDE SEQUENCE [LARGE SCALE GENOMIC DNA]</scope>
    <source>
        <strain evidence="2">ISS1980</strain>
    </source>
</reference>
<sequence length="83" mass="9503">MTVRERCPNRFTSRQRTCCSSYDRVICLRCRPPRTFKVISLMIMICIDGPKIVEKSRVALDRTPTDSSTGFDGCQPARLEKGF</sequence>
<dbReference type="AlphaFoldDB" id="A0A0V1MFX0"/>
<feature type="region of interest" description="Disordered" evidence="1">
    <location>
        <begin position="63"/>
        <end position="83"/>
    </location>
</feature>
<dbReference type="EMBL" id="JYDO01000113">
    <property type="protein sequence ID" value="KRZ70463.1"/>
    <property type="molecule type" value="Genomic_DNA"/>
</dbReference>
<gene>
    <name evidence="2" type="ORF">T10_13524</name>
</gene>
<evidence type="ECO:0000313" key="2">
    <source>
        <dbReference type="EMBL" id="KRZ70463.1"/>
    </source>
</evidence>
<dbReference type="Proteomes" id="UP000054843">
    <property type="component" value="Unassembled WGS sequence"/>
</dbReference>
<comment type="caution">
    <text evidence="2">The sequence shown here is derived from an EMBL/GenBank/DDBJ whole genome shotgun (WGS) entry which is preliminary data.</text>
</comment>
<organism evidence="2 3">
    <name type="scientific">Trichinella papuae</name>
    <dbReference type="NCBI Taxonomy" id="268474"/>
    <lineage>
        <taxon>Eukaryota</taxon>
        <taxon>Metazoa</taxon>
        <taxon>Ecdysozoa</taxon>
        <taxon>Nematoda</taxon>
        <taxon>Enoplea</taxon>
        <taxon>Dorylaimia</taxon>
        <taxon>Trichinellida</taxon>
        <taxon>Trichinellidae</taxon>
        <taxon>Trichinella</taxon>
    </lineage>
</organism>
<protein>
    <submittedName>
        <fullName evidence="2">Uncharacterized protein</fullName>
    </submittedName>
</protein>
<keyword evidence="3" id="KW-1185">Reference proteome</keyword>
<accession>A0A0V1MFX0</accession>